<gene>
    <name evidence="1" type="ORF">SM757_27465</name>
</gene>
<dbReference type="RefSeq" id="WP_322467821.1">
    <property type="nucleotide sequence ID" value="NZ_JAXOJX010000065.1"/>
</dbReference>
<comment type="caution">
    <text evidence="1">The sequence shown here is derived from an EMBL/GenBank/DDBJ whole genome shotgun (WGS) entry which is preliminary data.</text>
</comment>
<dbReference type="Proteomes" id="UP001293718">
    <property type="component" value="Unassembled WGS sequence"/>
</dbReference>
<evidence type="ECO:0008006" key="3">
    <source>
        <dbReference type="Google" id="ProtNLM"/>
    </source>
</evidence>
<sequence>MLNEKSSLESAIQQAEEKMQLRSFIEAINCWRHIIETYDQFPIGVRVRLASAYLDSGYADKASAEVEYCLQLAPDFDKALELQRRINIKKRLSHEIILTEANETKVTLYIESKLRPIPYEAIAAFSLRGWVSIKEGETAYLLLEITKKSITRLAFNEVRHDVVAALSGNDYSRHLPLCGFNYTVNISDIANIGVEIDGQAHWVCQPRLDEMLQILRGNDNWLFLENDTNRSVDQYTGRFLLDEQALTKYETFVNGLKELQQTQPMCYLVSPNKESVFPAHYPYARGGVTILDQVMATCGLGNEEYFIYPKDELFKAQNSYCRTDTHWTYGGAYTAFARCLSKFDVSVNHKNLFKFKTTLFEGDLGSKLEKLEYDTYTVATPAGKAPEIIFKSGTPRNHGRIIIYGNSDAPVKGTLAIFGSSFSYYFLEMFATVFSRVFFMYSPASPVMEILDEEKPDFVILETPERFLVHPPRIIENLSASPLSDIIESLTPFERDQIRSGIESEKEKDNIAYRFMKEKLSTLASA</sequence>
<dbReference type="Gene3D" id="1.25.40.10">
    <property type="entry name" value="Tetratricopeptide repeat domain"/>
    <property type="match status" value="1"/>
</dbReference>
<name>A0ABU5IN55_9BURK</name>
<evidence type="ECO:0000313" key="1">
    <source>
        <dbReference type="EMBL" id="MDZ5460324.1"/>
    </source>
</evidence>
<dbReference type="InterPro" id="IPR011990">
    <property type="entry name" value="TPR-like_helical_dom_sf"/>
</dbReference>
<reference evidence="1 2" key="1">
    <citation type="submission" date="2023-11" db="EMBL/GenBank/DDBJ databases">
        <title>Draft genome of Azohydromonas lata strain H1 (DSM1123), a polyhydroxyalkanoate producer.</title>
        <authorList>
            <person name="Traversa D."/>
            <person name="D'Addabbo P."/>
            <person name="Pazzani C."/>
            <person name="Manzari C."/>
            <person name="Chiara M."/>
            <person name="Scrascia M."/>
        </authorList>
    </citation>
    <scope>NUCLEOTIDE SEQUENCE [LARGE SCALE GENOMIC DNA]</scope>
    <source>
        <strain evidence="1 2">H1</strain>
    </source>
</reference>
<evidence type="ECO:0000313" key="2">
    <source>
        <dbReference type="Proteomes" id="UP001293718"/>
    </source>
</evidence>
<keyword evidence="2" id="KW-1185">Reference proteome</keyword>
<proteinExistence type="predicted"/>
<dbReference type="EMBL" id="JAXOJX010000065">
    <property type="protein sequence ID" value="MDZ5460324.1"/>
    <property type="molecule type" value="Genomic_DNA"/>
</dbReference>
<dbReference type="SUPFAM" id="SSF48452">
    <property type="entry name" value="TPR-like"/>
    <property type="match status" value="1"/>
</dbReference>
<organism evidence="1 2">
    <name type="scientific">Azohydromonas lata</name>
    <dbReference type="NCBI Taxonomy" id="45677"/>
    <lineage>
        <taxon>Bacteria</taxon>
        <taxon>Pseudomonadati</taxon>
        <taxon>Pseudomonadota</taxon>
        <taxon>Betaproteobacteria</taxon>
        <taxon>Burkholderiales</taxon>
        <taxon>Sphaerotilaceae</taxon>
        <taxon>Azohydromonas</taxon>
    </lineage>
</organism>
<protein>
    <recommendedName>
        <fullName evidence="3">AlgX/AlgJ SGNH hydrolase-like domain-containing protein</fullName>
    </recommendedName>
</protein>
<accession>A0ABU5IN55</accession>